<dbReference type="Gene3D" id="1.10.8.350">
    <property type="entry name" value="Bacterial muramidase"/>
    <property type="match status" value="1"/>
</dbReference>
<dbReference type="Gene3D" id="1.10.101.10">
    <property type="entry name" value="PGBD-like superfamily/PGBD"/>
    <property type="match status" value="1"/>
</dbReference>
<dbReference type="NCBIfam" id="TIGR02283">
    <property type="entry name" value="MltB_2"/>
    <property type="match status" value="1"/>
</dbReference>
<sequence length="431" mass="46262">MIFVKALLLSTPLCPAGTRPLKRMLLALCAALVLFVLLPIGSSQAAKIDDQFQAWLRNDLWPEAQAQGISQATFHAAFASVLPNLKLPDLVLPGTKPKTPKKQHQAEFGSPGSYFAPISGVTAGGRSRAGQHVATLAAVEKRFGVPGGVVLAIWGRESGFGAAKIPYNAFEVLGTKAFLATRKDMFRKEVLAALEMVERGLASPKDMKSSWAGALGQPQFLPTSFLKHAVDFDGDGRADIWGSVPDTLASIANYLAHYGWTKGRDWGFEVAVPARVSCALEGPDQGRRISDWAAMGIARIGGKPFPQHEARAEGYLLMPAGRSGPAFIVTPNFYVLKQYNESDLYALFIGHGADRIAYGDKSFAAQWGKVGGLYRSDVAAMQRGLEKAGYDVGGADGLPGFKTRRSIGAWQAKNGRAPTCFPDKELVGALR</sequence>
<dbReference type="Proteomes" id="UP000281647">
    <property type="component" value="Unassembled WGS sequence"/>
</dbReference>
<dbReference type="SUPFAM" id="SSF53955">
    <property type="entry name" value="Lysozyme-like"/>
    <property type="match status" value="1"/>
</dbReference>
<dbReference type="InterPro" id="IPR023346">
    <property type="entry name" value="Lysozyme-like_dom_sf"/>
</dbReference>
<dbReference type="InterPro" id="IPR036366">
    <property type="entry name" value="PGBDSf"/>
</dbReference>
<accession>A0A432VAX2</accession>
<dbReference type="AlphaFoldDB" id="A0A432VAX2"/>
<gene>
    <name evidence="3" type="ORF">EET67_03505</name>
</gene>
<reference evidence="3 4" key="1">
    <citation type="submission" date="2018-11" db="EMBL/GenBank/DDBJ databases">
        <title>Pseudaminobacter arsenicus sp. nov., an arsenic-resistant bacterium isolated from arsenic-rich aquifers.</title>
        <authorList>
            <person name="Mu Y."/>
        </authorList>
    </citation>
    <scope>NUCLEOTIDE SEQUENCE [LARGE SCALE GENOMIC DNA]</scope>
    <source>
        <strain evidence="3 4">CB3</strain>
    </source>
</reference>
<dbReference type="InterPro" id="IPR043426">
    <property type="entry name" value="MltB-like"/>
</dbReference>
<dbReference type="Gene3D" id="1.10.530.10">
    <property type="match status" value="1"/>
</dbReference>
<feature type="domain" description="Peptidoglycan binding-like" evidence="1">
    <location>
        <begin position="375"/>
        <end position="430"/>
    </location>
</feature>
<proteinExistence type="predicted"/>
<dbReference type="SUPFAM" id="SSF47090">
    <property type="entry name" value="PGBD-like"/>
    <property type="match status" value="1"/>
</dbReference>
<name>A0A432VAX2_9HYPH</name>
<organism evidence="3 4">
    <name type="scientific">Borborobacter arsenicus</name>
    <dbReference type="NCBI Taxonomy" id="1851146"/>
    <lineage>
        <taxon>Bacteria</taxon>
        <taxon>Pseudomonadati</taxon>
        <taxon>Pseudomonadota</taxon>
        <taxon>Alphaproteobacteria</taxon>
        <taxon>Hyphomicrobiales</taxon>
        <taxon>Phyllobacteriaceae</taxon>
        <taxon>Borborobacter</taxon>
    </lineage>
</organism>
<feature type="domain" description="Transglycosylase SLT" evidence="2">
    <location>
        <begin position="51"/>
        <end position="354"/>
    </location>
</feature>
<evidence type="ECO:0000313" key="3">
    <source>
        <dbReference type="EMBL" id="RUM99243.1"/>
    </source>
</evidence>
<dbReference type="InterPro" id="IPR031304">
    <property type="entry name" value="SLT_2"/>
</dbReference>
<dbReference type="CDD" id="cd13399">
    <property type="entry name" value="Slt35-like"/>
    <property type="match status" value="1"/>
</dbReference>
<dbReference type="Pfam" id="PF01471">
    <property type="entry name" value="PG_binding_1"/>
    <property type="match status" value="1"/>
</dbReference>
<dbReference type="OrthoDB" id="9808544at2"/>
<dbReference type="Pfam" id="PF13406">
    <property type="entry name" value="SLT_2"/>
    <property type="match status" value="1"/>
</dbReference>
<dbReference type="GO" id="GO:0009253">
    <property type="term" value="P:peptidoglycan catabolic process"/>
    <property type="evidence" value="ECO:0007669"/>
    <property type="project" value="TreeGrafter"/>
</dbReference>
<dbReference type="PANTHER" id="PTHR30163">
    <property type="entry name" value="MEMBRANE-BOUND LYTIC MUREIN TRANSGLYCOSYLASE B"/>
    <property type="match status" value="1"/>
</dbReference>
<dbReference type="InterPro" id="IPR002477">
    <property type="entry name" value="Peptidoglycan-bd-like"/>
</dbReference>
<dbReference type="InterPro" id="IPR011970">
    <property type="entry name" value="MltB_2"/>
</dbReference>
<evidence type="ECO:0000259" key="1">
    <source>
        <dbReference type="Pfam" id="PF01471"/>
    </source>
</evidence>
<dbReference type="GO" id="GO:0008933">
    <property type="term" value="F:peptidoglycan lytic transglycosylase activity"/>
    <property type="evidence" value="ECO:0007669"/>
    <property type="project" value="TreeGrafter"/>
</dbReference>
<protein>
    <submittedName>
        <fullName evidence="3">Lytic murein transglycosylase</fullName>
    </submittedName>
</protein>
<dbReference type="EMBL" id="RKST01000002">
    <property type="protein sequence ID" value="RUM99243.1"/>
    <property type="molecule type" value="Genomic_DNA"/>
</dbReference>
<dbReference type="InterPro" id="IPR036365">
    <property type="entry name" value="PGBD-like_sf"/>
</dbReference>
<evidence type="ECO:0000313" key="4">
    <source>
        <dbReference type="Proteomes" id="UP000281647"/>
    </source>
</evidence>
<evidence type="ECO:0000259" key="2">
    <source>
        <dbReference type="Pfam" id="PF13406"/>
    </source>
</evidence>
<keyword evidence="4" id="KW-1185">Reference proteome</keyword>
<dbReference type="PANTHER" id="PTHR30163:SF8">
    <property type="entry name" value="LYTIC MUREIN TRANSGLYCOSYLASE"/>
    <property type="match status" value="1"/>
</dbReference>
<comment type="caution">
    <text evidence="3">The sequence shown here is derived from an EMBL/GenBank/DDBJ whole genome shotgun (WGS) entry which is preliminary data.</text>
</comment>